<evidence type="ECO:0000313" key="2">
    <source>
        <dbReference type="EMBL" id="MBC5580536.1"/>
    </source>
</evidence>
<organism evidence="2 3">
    <name type="scientific">Anaerofilum hominis</name>
    <dbReference type="NCBI Taxonomy" id="2763016"/>
    <lineage>
        <taxon>Bacteria</taxon>
        <taxon>Bacillati</taxon>
        <taxon>Bacillota</taxon>
        <taxon>Clostridia</taxon>
        <taxon>Eubacteriales</taxon>
        <taxon>Oscillospiraceae</taxon>
        <taxon>Anaerofilum</taxon>
    </lineage>
</organism>
<dbReference type="InterPro" id="IPR035931">
    <property type="entry name" value="YlxR-like_sf"/>
</dbReference>
<evidence type="ECO:0000259" key="1">
    <source>
        <dbReference type="Pfam" id="PF04296"/>
    </source>
</evidence>
<dbReference type="Gene3D" id="3.30.1230.10">
    <property type="entry name" value="YlxR-like"/>
    <property type="match status" value="1"/>
</dbReference>
<proteinExistence type="predicted"/>
<dbReference type="Pfam" id="PF04296">
    <property type="entry name" value="YlxR"/>
    <property type="match status" value="1"/>
</dbReference>
<dbReference type="InterPro" id="IPR037465">
    <property type="entry name" value="YlxR"/>
</dbReference>
<protein>
    <submittedName>
        <fullName evidence="2">YlxR family protein</fullName>
    </submittedName>
</protein>
<dbReference type="RefSeq" id="WP_186886881.1">
    <property type="nucleotide sequence ID" value="NZ_JACONZ010000001.1"/>
</dbReference>
<dbReference type="Proteomes" id="UP000659630">
    <property type="component" value="Unassembled WGS sequence"/>
</dbReference>
<reference evidence="2" key="1">
    <citation type="submission" date="2020-08" db="EMBL/GenBank/DDBJ databases">
        <title>Genome public.</title>
        <authorList>
            <person name="Liu C."/>
            <person name="Sun Q."/>
        </authorList>
    </citation>
    <scope>NUCLEOTIDE SEQUENCE</scope>
    <source>
        <strain evidence="2">BX8</strain>
    </source>
</reference>
<dbReference type="EMBL" id="JACONZ010000001">
    <property type="protein sequence ID" value="MBC5580536.1"/>
    <property type="molecule type" value="Genomic_DNA"/>
</dbReference>
<feature type="domain" description="YlxR" evidence="1">
    <location>
        <begin position="9"/>
        <end position="82"/>
    </location>
</feature>
<dbReference type="NCBIfam" id="NF047356">
    <property type="entry name" value="RNA_bind_RnpM"/>
    <property type="match status" value="1"/>
</dbReference>
<dbReference type="CDD" id="cd00279">
    <property type="entry name" value="YlxR"/>
    <property type="match status" value="1"/>
</dbReference>
<keyword evidence="3" id="KW-1185">Reference proteome</keyword>
<accession>A0A923KV90</accession>
<dbReference type="SUPFAM" id="SSF64376">
    <property type="entry name" value="YlxR-like"/>
    <property type="match status" value="1"/>
</dbReference>
<dbReference type="AlphaFoldDB" id="A0A923KV90"/>
<dbReference type="PANTHER" id="PTHR34215">
    <property type="entry name" value="BLL0784 PROTEIN"/>
    <property type="match status" value="1"/>
</dbReference>
<sequence length="94" mass="10417">MVTKKIPVRRCVGCNEGRPKKELVRIVRSAEGEISVDVTGKKSGRGAYICPSRECLAKAQKARRLERAFSCAIPPEIYERLAAEVEQRAEEADG</sequence>
<gene>
    <name evidence="2" type="ORF">H8S23_03355</name>
</gene>
<dbReference type="PANTHER" id="PTHR34215:SF1">
    <property type="entry name" value="YLXR DOMAIN-CONTAINING PROTEIN"/>
    <property type="match status" value="1"/>
</dbReference>
<comment type="caution">
    <text evidence="2">The sequence shown here is derived from an EMBL/GenBank/DDBJ whole genome shotgun (WGS) entry which is preliminary data.</text>
</comment>
<dbReference type="InterPro" id="IPR007393">
    <property type="entry name" value="YlxR_dom"/>
</dbReference>
<name>A0A923KV90_9FIRM</name>
<evidence type="ECO:0000313" key="3">
    <source>
        <dbReference type="Proteomes" id="UP000659630"/>
    </source>
</evidence>